<protein>
    <recommendedName>
        <fullName evidence="1">DUF8202 domain-containing protein</fullName>
    </recommendedName>
</protein>
<evidence type="ECO:0000313" key="3">
    <source>
        <dbReference type="Proteomes" id="UP000751614"/>
    </source>
</evidence>
<feature type="domain" description="DUF8202" evidence="1">
    <location>
        <begin position="329"/>
        <end position="555"/>
    </location>
</feature>
<evidence type="ECO:0000259" key="1">
    <source>
        <dbReference type="Pfam" id="PF26628"/>
    </source>
</evidence>
<name>A0ABY2WFR4_9FLAO</name>
<dbReference type="Pfam" id="PF26628">
    <property type="entry name" value="DUF8202"/>
    <property type="match status" value="1"/>
</dbReference>
<dbReference type="RefSeq" id="WP_138839544.1">
    <property type="nucleotide sequence ID" value="NZ_VCNI01000009.1"/>
</dbReference>
<dbReference type="InterPro" id="IPR058515">
    <property type="entry name" value="DUF8202"/>
</dbReference>
<organism evidence="2 3">
    <name type="scientific">Flagellimonas algicola</name>
    <dbReference type="NCBI Taxonomy" id="2583815"/>
    <lineage>
        <taxon>Bacteria</taxon>
        <taxon>Pseudomonadati</taxon>
        <taxon>Bacteroidota</taxon>
        <taxon>Flavobacteriia</taxon>
        <taxon>Flavobacteriales</taxon>
        <taxon>Flavobacteriaceae</taxon>
        <taxon>Flagellimonas</taxon>
    </lineage>
</organism>
<dbReference type="Proteomes" id="UP000751614">
    <property type="component" value="Unassembled WGS sequence"/>
</dbReference>
<accession>A0ABY2WFR4</accession>
<proteinExistence type="predicted"/>
<gene>
    <name evidence="2" type="ORF">FGG15_19950</name>
</gene>
<dbReference type="EMBL" id="VCNI01000009">
    <property type="protein sequence ID" value="TMU50383.1"/>
    <property type="molecule type" value="Genomic_DNA"/>
</dbReference>
<evidence type="ECO:0000313" key="2">
    <source>
        <dbReference type="EMBL" id="TMU50383.1"/>
    </source>
</evidence>
<feature type="non-terminal residue" evidence="2">
    <location>
        <position position="743"/>
    </location>
</feature>
<reference evidence="2 3" key="1">
    <citation type="submission" date="2019-05" db="EMBL/GenBank/DDBJ databases">
        <title>Flagellimonas sp. AsT0115, sp. nov., isolated from a marine red algae, Asparagopsis taxiformis.</title>
        <authorList>
            <person name="Kim J."/>
            <person name="Jeong S.E."/>
            <person name="Jeon C.O."/>
        </authorList>
    </citation>
    <scope>NUCLEOTIDE SEQUENCE [LARGE SCALE GENOMIC DNA]</scope>
    <source>
        <strain evidence="2 3">AsT0115</strain>
    </source>
</reference>
<sequence length="743" mass="81112">MAKIIFFYTKFVHCFVSIEDFFLLKEKFRYLRYILIVWCAIGSWGVSSQEVDNWYSADRAVNTASPTGQLSLFTPYAPGDGTPVFGWYELVDYFPNYTQNAWEHPNPANYDQPWQNYPSHGFEHPSMPGYLTPTGSIPGRPTLRRNVMNFNPAIEFDPAGVGDALYFRAHARDESMIFVVFSAQGSGSTAATQSLLLGGDIANHLSSITNLSLGVSDGNRFSVGRTWRSGGEFYQAGSVDLLTRPTIGTFSRSYFGSDGENLKTWVNGLPDIDVSRNDPTAQETVFYYNRVGKHFNDSDPVIGVDPSNLSGHVAEILLMDGLTDANHVRRTESYLAIKYGITLNGSGSLGSLDGNHNYDYLAADGTVIWPVDASYRYDIAGIGKDRYHDQDNVTGDGIKLRYNLHQRISKSVNAEARVTISTNSNFSTDNLDNTRTAIDARHFIPMEHNYLIWGNDHASVMVTNVELPVGTVTERISREWKVKVTKSADADPILGVSVKMELTGSDITLSDQCSLYLMIDTDGDGDFTTGTITYIEAASIVGTDVFFDNIDFGDNNVFTIGYGDFTAPTASNPSPISVCDTIPDPDVSVVLDEDDNCAVDSVTHINDISDNQTNPETITRTYRVTDTSGNFTDVTQLIMVYTSPNAGTDNVIDICVNDSSVNLFAALGVADSGGSWDDVDGTGVDLSDPTNVDFTGVSSGRYNFDYTVAPAIGSPCANDSARVTVDVIDEPSAADAGTDMEQC</sequence>
<keyword evidence="3" id="KW-1185">Reference proteome</keyword>
<comment type="caution">
    <text evidence="2">The sequence shown here is derived from an EMBL/GenBank/DDBJ whole genome shotgun (WGS) entry which is preliminary data.</text>
</comment>